<feature type="non-terminal residue" evidence="1">
    <location>
        <position position="1"/>
    </location>
</feature>
<keyword evidence="2" id="KW-1185">Reference proteome</keyword>
<accession>A0A9N9PKR3</accession>
<protein>
    <submittedName>
        <fullName evidence="1">25206_t:CDS:1</fullName>
    </submittedName>
</protein>
<dbReference type="Proteomes" id="UP000789759">
    <property type="component" value="Unassembled WGS sequence"/>
</dbReference>
<evidence type="ECO:0000313" key="2">
    <source>
        <dbReference type="Proteomes" id="UP000789759"/>
    </source>
</evidence>
<name>A0A9N9PKR3_9GLOM</name>
<reference evidence="1" key="1">
    <citation type="submission" date="2021-06" db="EMBL/GenBank/DDBJ databases">
        <authorList>
            <person name="Kallberg Y."/>
            <person name="Tangrot J."/>
            <person name="Rosling A."/>
        </authorList>
    </citation>
    <scope>NUCLEOTIDE SEQUENCE</scope>
    <source>
        <strain evidence="1">FL966</strain>
    </source>
</reference>
<evidence type="ECO:0000313" key="1">
    <source>
        <dbReference type="EMBL" id="CAG8831053.1"/>
    </source>
</evidence>
<comment type="caution">
    <text evidence="1">The sequence shown here is derived from an EMBL/GenBank/DDBJ whole genome shotgun (WGS) entry which is preliminary data.</text>
</comment>
<feature type="non-terminal residue" evidence="1">
    <location>
        <position position="57"/>
    </location>
</feature>
<organism evidence="1 2">
    <name type="scientific">Cetraspora pellucida</name>
    <dbReference type="NCBI Taxonomy" id="1433469"/>
    <lineage>
        <taxon>Eukaryota</taxon>
        <taxon>Fungi</taxon>
        <taxon>Fungi incertae sedis</taxon>
        <taxon>Mucoromycota</taxon>
        <taxon>Glomeromycotina</taxon>
        <taxon>Glomeromycetes</taxon>
        <taxon>Diversisporales</taxon>
        <taxon>Gigasporaceae</taxon>
        <taxon>Cetraspora</taxon>
    </lineage>
</organism>
<dbReference type="AlphaFoldDB" id="A0A9N9PKR3"/>
<proteinExistence type="predicted"/>
<dbReference type="EMBL" id="CAJVQA010065325">
    <property type="protein sequence ID" value="CAG8831053.1"/>
    <property type="molecule type" value="Genomic_DNA"/>
</dbReference>
<sequence>IDKEVFENSLSTTEEDKQFGIEIEHEILKLNKNNYKYHIRAHFHNWGKGLYYYVMND</sequence>
<gene>
    <name evidence="1" type="ORF">CPELLU_LOCUS20683</name>
</gene>